<keyword evidence="5" id="KW-0378">Hydrolase</keyword>
<dbReference type="SUPFAM" id="SSF52540">
    <property type="entry name" value="P-loop containing nucleoside triphosphate hydrolases"/>
    <property type="match status" value="1"/>
</dbReference>
<dbReference type="PROSITE" id="PS51450">
    <property type="entry name" value="LRR"/>
    <property type="match status" value="1"/>
</dbReference>
<dbReference type="SUPFAM" id="SSF46785">
    <property type="entry name" value="Winged helix' DNA-binding domain"/>
    <property type="match status" value="1"/>
</dbReference>
<keyword evidence="7" id="KW-0520">NAD</keyword>
<dbReference type="PRINTS" id="PR00364">
    <property type="entry name" value="DISEASERSIST"/>
</dbReference>
<dbReference type="InterPro" id="IPR002182">
    <property type="entry name" value="NB-ARC"/>
</dbReference>
<name>A0A9J5WF36_SOLCO</name>
<dbReference type="InterPro" id="IPR035897">
    <property type="entry name" value="Toll_tir_struct_dom_sf"/>
</dbReference>
<dbReference type="FunFam" id="3.40.50.10140:FF:000007">
    <property type="entry name" value="Disease resistance protein (TIR-NBS-LRR class)"/>
    <property type="match status" value="1"/>
</dbReference>
<protein>
    <recommendedName>
        <fullName evidence="2">ADP-ribosyl cyclase/cyclic ADP-ribose hydrolase</fullName>
        <ecNumber evidence="2">3.2.2.6</ecNumber>
    </recommendedName>
</protein>
<dbReference type="Gene3D" id="3.40.50.10140">
    <property type="entry name" value="Toll/interleukin-1 receptor homology (TIR) domain"/>
    <property type="match status" value="1"/>
</dbReference>
<dbReference type="SUPFAM" id="SSF52058">
    <property type="entry name" value="L domain-like"/>
    <property type="match status" value="2"/>
</dbReference>
<dbReference type="Gene3D" id="3.80.10.10">
    <property type="entry name" value="Ribonuclease Inhibitor"/>
    <property type="match status" value="4"/>
</dbReference>
<keyword evidence="9" id="KW-0472">Membrane</keyword>
<dbReference type="InterPro" id="IPR055414">
    <property type="entry name" value="LRR_R13L4/SHOC2-like"/>
</dbReference>
<dbReference type="GO" id="GO:0006952">
    <property type="term" value="P:defense response"/>
    <property type="evidence" value="ECO:0007669"/>
    <property type="project" value="UniProtKB-KW"/>
</dbReference>
<sequence length="1386" mass="158182">MFSEKQLGGADTRATFTCHLYEGLKNRGIFTFQDDKRLEQGDSISEELLKAIEESQVALIIFSKNYATSRWCLNELMKIMECKEEENGQTVIPIFYDVDPSNVRYQSESFAEAFAKHELTYKDDVEGMQKVQGWRNALTAAGKLKGYDIRGGSSTTFLPNFARVLVFLSYLQDVVGINAHLEELKSLLQIKIDDVRIVGIWGIGGVGKTTIAKAIFDILSDQFKAACFLADVKENARKNQLHSLQNTLLSELLRKKDNYVNNKYDGKCVIPKRLSSMKVLIVLDDIDERDHLEYLAGGVGWFGNGSRVIVTTRNIQLIEKDAAIYKVPTLPDDDAMQLFNQHAFKKEVPDECFKKFSFEVVNHAKGLSLALKVWGSLLHKKGLTQWTRTVDQIKKKSNLEIVEKLKISYDGLEPEEQKLFLDIACFFRGHHRKEMKFFDSCDFGAEYGLDVLVDKSLVIISMYGRIEMHDLIEDMGKYIVKMQKDSGKPSRVWNVEDFKDVMMDNMGTMTVEVIWLTDSEKLCFSKEAMQNMQKLRILCMSYHPWVPQRAFKDTPKCSIEYLSNNLRWFVWHSYPWKLLPENFNPRRLVHLDLRWSSLHYLWNETKQFLSLRRIDLSGSKSLKRTPDFKGMPNLEYLNLEGCRSLEEVHPSLKYSKKLIHLDLHYCRTLERFPYVNVESLESMNLKFCSSLKKFPEILGIMKQGTARKIMMSCSGIRELPLSFFDHQPHLIELHLNGMKNLVFLPSSICKSKGLVKLSVSYCSKLESLPEEIGDLENLEELDASNTLISRPPSSIVQLNKLIRLSFGQHRSEDRVYFVFPQVNEGLLSLEYLDLSGCIIIDGRLPEDIGCLSSLKKLNLKGNNFEHLPQSISKLGALEYLNLSDCKRLTQLPEDIGCLSSLTKLKLNGNTFEHLPRSISQLDALEYLDLSDCKRLTQLPEDIGCLSSLKHLNLSGNNFEHLPRSISQLDALEYLHLSDCKRLTQLPEDIGCLSSLTKLKLKRSNFEHLPQSISKVGALEYLNLSDCKRLTKLPEDIGCLSSLKKLKLNGNNFEQLPQSISKLGALEYLNLSDCKRLTKLPEDIGCLSSLKKLKLNGNNFEHLPQSISKLDALEYLNLSDCKRLTKLPEYIGCTSSLKELHLKGNNFEHLPQIISELGALRSLDLSDCKRLTQLPEFPQELDTIYADWSNDLICNSLFQNMSSLQHDICSSDSLSLRVFKSWGEGIPSWFKYQGMGKSVSVNLPRNWYVSDNFLGFAVCYSGEYDIDCIRAHLIPLSCDDGMSSMTQKFALSNNSQYSNVWYIKFLLVPLGGLWDTSNANEKTPNDYGCIKLDVFGEKKTFGVRLLYKDEAELHNGIRKSRDKEEVSCSSSKKQRQFLQLFPTSSGL</sequence>
<dbReference type="InterPro" id="IPR000157">
    <property type="entry name" value="TIR_dom"/>
</dbReference>
<dbReference type="InterPro" id="IPR044974">
    <property type="entry name" value="Disease_R_plants"/>
</dbReference>
<proteinExistence type="predicted"/>
<evidence type="ECO:0000256" key="5">
    <source>
        <dbReference type="ARBA" id="ARBA00022801"/>
    </source>
</evidence>
<reference evidence="12 13" key="1">
    <citation type="submission" date="2020-09" db="EMBL/GenBank/DDBJ databases">
        <title>De no assembly of potato wild relative species, Solanum commersonii.</title>
        <authorList>
            <person name="Cho K."/>
        </authorList>
    </citation>
    <scope>NUCLEOTIDE SEQUENCE [LARGE SCALE GENOMIC DNA]</scope>
    <source>
        <strain evidence="12">LZ3.2</strain>
        <tissue evidence="12">Leaf</tissue>
    </source>
</reference>
<accession>A0A9J5WF36</accession>
<gene>
    <name evidence="12" type="ORF">H5410_054352</name>
</gene>
<dbReference type="Pfam" id="PF00560">
    <property type="entry name" value="LRR_1"/>
    <property type="match status" value="1"/>
</dbReference>
<dbReference type="InterPro" id="IPR036390">
    <property type="entry name" value="WH_DNA-bd_sf"/>
</dbReference>
<dbReference type="InterPro" id="IPR001611">
    <property type="entry name" value="Leu-rich_rpt"/>
</dbReference>
<dbReference type="OrthoDB" id="1936883at2759"/>
<feature type="domain" description="TIR" evidence="11">
    <location>
        <begin position="1"/>
        <end position="169"/>
    </location>
</feature>
<evidence type="ECO:0000259" key="11">
    <source>
        <dbReference type="PROSITE" id="PS50104"/>
    </source>
</evidence>
<dbReference type="InterPro" id="IPR058192">
    <property type="entry name" value="WHD_ROQ1-like"/>
</dbReference>
<dbReference type="PANTHER" id="PTHR11017">
    <property type="entry name" value="LEUCINE-RICH REPEAT-CONTAINING PROTEIN"/>
    <property type="match status" value="1"/>
</dbReference>
<dbReference type="Pfam" id="PF23598">
    <property type="entry name" value="LRR_14"/>
    <property type="match status" value="3"/>
</dbReference>
<dbReference type="InterPro" id="IPR042197">
    <property type="entry name" value="Apaf_helical"/>
</dbReference>
<evidence type="ECO:0000256" key="9">
    <source>
        <dbReference type="ARBA" id="ARBA00023136"/>
    </source>
</evidence>
<dbReference type="Pfam" id="PF20160">
    <property type="entry name" value="C-JID"/>
    <property type="match status" value="1"/>
</dbReference>
<dbReference type="Pfam" id="PF00931">
    <property type="entry name" value="NB-ARC"/>
    <property type="match status" value="1"/>
</dbReference>
<dbReference type="SMART" id="SM00364">
    <property type="entry name" value="LRR_BAC"/>
    <property type="match status" value="10"/>
</dbReference>
<dbReference type="InterPro" id="IPR032675">
    <property type="entry name" value="LRR_dom_sf"/>
</dbReference>
<dbReference type="Proteomes" id="UP000824120">
    <property type="component" value="Chromosome 11"/>
</dbReference>
<evidence type="ECO:0000256" key="6">
    <source>
        <dbReference type="ARBA" id="ARBA00022821"/>
    </source>
</evidence>
<keyword evidence="13" id="KW-1185">Reference proteome</keyword>
<dbReference type="Gene3D" id="1.10.8.430">
    <property type="entry name" value="Helical domain of apoptotic protease-activating factors"/>
    <property type="match status" value="1"/>
</dbReference>
<dbReference type="EC" id="3.2.2.6" evidence="2"/>
<evidence type="ECO:0000256" key="7">
    <source>
        <dbReference type="ARBA" id="ARBA00023027"/>
    </source>
</evidence>
<dbReference type="GO" id="GO:0007165">
    <property type="term" value="P:signal transduction"/>
    <property type="evidence" value="ECO:0007669"/>
    <property type="project" value="InterPro"/>
</dbReference>
<dbReference type="GO" id="GO:0051707">
    <property type="term" value="P:response to other organism"/>
    <property type="evidence" value="ECO:0007669"/>
    <property type="project" value="UniProtKB-ARBA"/>
</dbReference>
<dbReference type="SMART" id="SM00369">
    <property type="entry name" value="LRR_TYP"/>
    <property type="match status" value="8"/>
</dbReference>
<dbReference type="Pfam" id="PF23282">
    <property type="entry name" value="WHD_ROQ1"/>
    <property type="match status" value="1"/>
</dbReference>
<evidence type="ECO:0000256" key="8">
    <source>
        <dbReference type="ARBA" id="ARBA00023054"/>
    </source>
</evidence>
<keyword evidence="4" id="KW-0677">Repeat</keyword>
<dbReference type="SMART" id="SM00367">
    <property type="entry name" value="LRR_CC"/>
    <property type="match status" value="8"/>
</dbReference>
<keyword evidence="8" id="KW-0175">Coiled coil</keyword>
<evidence type="ECO:0000313" key="12">
    <source>
        <dbReference type="EMBL" id="KAG5574218.1"/>
    </source>
</evidence>
<dbReference type="GO" id="GO:0005524">
    <property type="term" value="F:ATP binding"/>
    <property type="evidence" value="ECO:0007669"/>
    <property type="project" value="UniProtKB-KW"/>
</dbReference>
<dbReference type="SUPFAM" id="SSF52200">
    <property type="entry name" value="Toll/Interleukin receptor TIR domain"/>
    <property type="match status" value="1"/>
</dbReference>
<dbReference type="GO" id="GO:0043531">
    <property type="term" value="F:ADP binding"/>
    <property type="evidence" value="ECO:0007669"/>
    <property type="project" value="InterPro"/>
</dbReference>
<comment type="subcellular location">
    <subcellularLocation>
        <location evidence="1">Membrane</location>
        <topology evidence="1">Peripheral membrane protein</topology>
    </subcellularLocation>
</comment>
<dbReference type="PANTHER" id="PTHR11017:SF464">
    <property type="entry name" value="ADP-RIBOSYL CYCLASE_CYCLIC ADP-RIBOSE HYDROLASE"/>
    <property type="match status" value="1"/>
</dbReference>
<dbReference type="Pfam" id="PF01582">
    <property type="entry name" value="TIR"/>
    <property type="match status" value="1"/>
</dbReference>
<dbReference type="EMBL" id="JACXVP010000011">
    <property type="protein sequence ID" value="KAG5574218.1"/>
    <property type="molecule type" value="Genomic_DNA"/>
</dbReference>
<dbReference type="InterPro" id="IPR045344">
    <property type="entry name" value="C-JID"/>
</dbReference>
<evidence type="ECO:0000256" key="10">
    <source>
        <dbReference type="ARBA" id="ARBA00047304"/>
    </source>
</evidence>
<dbReference type="InterPro" id="IPR006553">
    <property type="entry name" value="Leu-rich_rpt_Cys-con_subtyp"/>
</dbReference>
<organism evidence="12 13">
    <name type="scientific">Solanum commersonii</name>
    <name type="common">Commerson's wild potato</name>
    <name type="synonym">Commerson's nightshade</name>
    <dbReference type="NCBI Taxonomy" id="4109"/>
    <lineage>
        <taxon>Eukaryota</taxon>
        <taxon>Viridiplantae</taxon>
        <taxon>Streptophyta</taxon>
        <taxon>Embryophyta</taxon>
        <taxon>Tracheophyta</taxon>
        <taxon>Spermatophyta</taxon>
        <taxon>Magnoliopsida</taxon>
        <taxon>eudicotyledons</taxon>
        <taxon>Gunneridae</taxon>
        <taxon>Pentapetalae</taxon>
        <taxon>asterids</taxon>
        <taxon>lamiids</taxon>
        <taxon>Solanales</taxon>
        <taxon>Solanaceae</taxon>
        <taxon>Solanoideae</taxon>
        <taxon>Solaneae</taxon>
        <taxon>Solanum</taxon>
    </lineage>
</organism>
<keyword evidence="3" id="KW-0433">Leucine-rich repeat</keyword>
<dbReference type="InterPro" id="IPR027417">
    <property type="entry name" value="P-loop_NTPase"/>
</dbReference>
<dbReference type="Gene3D" id="3.40.50.300">
    <property type="entry name" value="P-loop containing nucleotide triphosphate hydrolases"/>
    <property type="match status" value="1"/>
</dbReference>
<evidence type="ECO:0000313" key="13">
    <source>
        <dbReference type="Proteomes" id="UP000824120"/>
    </source>
</evidence>
<dbReference type="SUPFAM" id="SSF52047">
    <property type="entry name" value="RNI-like"/>
    <property type="match status" value="1"/>
</dbReference>
<comment type="catalytic activity">
    <reaction evidence="10">
        <text>NAD(+) + H2O = ADP-D-ribose + nicotinamide + H(+)</text>
        <dbReference type="Rhea" id="RHEA:16301"/>
        <dbReference type="ChEBI" id="CHEBI:15377"/>
        <dbReference type="ChEBI" id="CHEBI:15378"/>
        <dbReference type="ChEBI" id="CHEBI:17154"/>
        <dbReference type="ChEBI" id="CHEBI:57540"/>
        <dbReference type="ChEBI" id="CHEBI:57967"/>
        <dbReference type="EC" id="3.2.2.6"/>
    </reaction>
    <physiologicalReaction direction="left-to-right" evidence="10">
        <dbReference type="Rhea" id="RHEA:16302"/>
    </physiologicalReaction>
</comment>
<dbReference type="GO" id="GO:0016020">
    <property type="term" value="C:membrane"/>
    <property type="evidence" value="ECO:0007669"/>
    <property type="project" value="UniProtKB-SubCell"/>
</dbReference>
<dbReference type="GO" id="GO:0061809">
    <property type="term" value="F:NAD+ nucleosidase activity, cyclic ADP-ribose generating"/>
    <property type="evidence" value="ECO:0007669"/>
    <property type="project" value="UniProtKB-EC"/>
</dbReference>
<dbReference type="SMART" id="SM00255">
    <property type="entry name" value="TIR"/>
    <property type="match status" value="1"/>
</dbReference>
<evidence type="ECO:0000256" key="4">
    <source>
        <dbReference type="ARBA" id="ARBA00022737"/>
    </source>
</evidence>
<comment type="caution">
    <text evidence="12">The sequence shown here is derived from an EMBL/GenBank/DDBJ whole genome shotgun (WGS) entry which is preliminary data.</text>
</comment>
<dbReference type="InterPro" id="IPR003591">
    <property type="entry name" value="Leu-rich_rpt_typical-subtyp"/>
</dbReference>
<dbReference type="PROSITE" id="PS50104">
    <property type="entry name" value="TIR"/>
    <property type="match status" value="1"/>
</dbReference>
<evidence type="ECO:0000256" key="2">
    <source>
        <dbReference type="ARBA" id="ARBA00011982"/>
    </source>
</evidence>
<keyword evidence="6" id="KW-0611">Plant defense</keyword>
<evidence type="ECO:0000256" key="1">
    <source>
        <dbReference type="ARBA" id="ARBA00004170"/>
    </source>
</evidence>
<evidence type="ECO:0000256" key="3">
    <source>
        <dbReference type="ARBA" id="ARBA00022614"/>
    </source>
</evidence>